<dbReference type="InterPro" id="IPR042197">
    <property type="entry name" value="Apaf_helical"/>
</dbReference>
<keyword evidence="7" id="KW-1185">Reference proteome</keyword>
<evidence type="ECO:0000313" key="6">
    <source>
        <dbReference type="EMBL" id="MED6133270.1"/>
    </source>
</evidence>
<dbReference type="InterPro" id="IPR027417">
    <property type="entry name" value="P-loop_NTPase"/>
</dbReference>
<dbReference type="Pfam" id="PF23286">
    <property type="entry name" value="LRR_13"/>
    <property type="match status" value="1"/>
</dbReference>
<keyword evidence="1" id="KW-0433">Leucine-rich repeat</keyword>
<organism evidence="6 7">
    <name type="scientific">Stylosanthes scabra</name>
    <dbReference type="NCBI Taxonomy" id="79078"/>
    <lineage>
        <taxon>Eukaryota</taxon>
        <taxon>Viridiplantae</taxon>
        <taxon>Streptophyta</taxon>
        <taxon>Embryophyta</taxon>
        <taxon>Tracheophyta</taxon>
        <taxon>Spermatophyta</taxon>
        <taxon>Magnoliopsida</taxon>
        <taxon>eudicotyledons</taxon>
        <taxon>Gunneridae</taxon>
        <taxon>Pentapetalae</taxon>
        <taxon>rosids</taxon>
        <taxon>fabids</taxon>
        <taxon>Fabales</taxon>
        <taxon>Fabaceae</taxon>
        <taxon>Papilionoideae</taxon>
        <taxon>50 kb inversion clade</taxon>
        <taxon>dalbergioids sensu lato</taxon>
        <taxon>Dalbergieae</taxon>
        <taxon>Pterocarpus clade</taxon>
        <taxon>Stylosanthes</taxon>
    </lineage>
</organism>
<dbReference type="InterPro" id="IPR003593">
    <property type="entry name" value="AAA+_ATPase"/>
</dbReference>
<evidence type="ECO:0000313" key="7">
    <source>
        <dbReference type="Proteomes" id="UP001341840"/>
    </source>
</evidence>
<dbReference type="PANTHER" id="PTHR11017:SF570">
    <property type="entry name" value="DISEASE RESISTANCE PROTEIN (TIR-NBS CLASS)-RELATED"/>
    <property type="match status" value="1"/>
</dbReference>
<dbReference type="SUPFAM" id="SSF52540">
    <property type="entry name" value="P-loop containing nucleoside triphosphate hydrolases"/>
    <property type="match status" value="1"/>
</dbReference>
<evidence type="ECO:0000256" key="4">
    <source>
        <dbReference type="SAM" id="Coils"/>
    </source>
</evidence>
<dbReference type="InterPro" id="IPR035897">
    <property type="entry name" value="Toll_tir_struct_dom_sf"/>
</dbReference>
<dbReference type="Pfam" id="PF00931">
    <property type="entry name" value="NB-ARC"/>
    <property type="match status" value="1"/>
</dbReference>
<dbReference type="InterPro" id="IPR058192">
    <property type="entry name" value="WHD_ROQ1-like"/>
</dbReference>
<dbReference type="SUPFAM" id="SSF52058">
    <property type="entry name" value="L domain-like"/>
    <property type="match status" value="1"/>
</dbReference>
<evidence type="ECO:0000256" key="3">
    <source>
        <dbReference type="ARBA" id="ARBA00022821"/>
    </source>
</evidence>
<dbReference type="SMART" id="SM00382">
    <property type="entry name" value="AAA"/>
    <property type="match status" value="1"/>
</dbReference>
<dbReference type="InterPro" id="IPR000157">
    <property type="entry name" value="TIR_dom"/>
</dbReference>
<accession>A0ABU6SA06</accession>
<keyword evidence="2" id="KW-0677">Repeat</keyword>
<dbReference type="Gene3D" id="3.40.50.300">
    <property type="entry name" value="P-loop containing nucleotide triphosphate hydrolases"/>
    <property type="match status" value="1"/>
</dbReference>
<dbReference type="Proteomes" id="UP001341840">
    <property type="component" value="Unassembled WGS sequence"/>
</dbReference>
<dbReference type="InterPro" id="IPR044974">
    <property type="entry name" value="Disease_R_plants"/>
</dbReference>
<dbReference type="SUPFAM" id="SSF52200">
    <property type="entry name" value="Toll/Interleukin receptor TIR domain"/>
    <property type="match status" value="1"/>
</dbReference>
<reference evidence="6 7" key="1">
    <citation type="journal article" date="2023" name="Plants (Basel)">
        <title>Bridging the Gap: Combining Genomics and Transcriptomics Approaches to Understand Stylosanthes scabra, an Orphan Legume from the Brazilian Caatinga.</title>
        <authorList>
            <person name="Ferreira-Neto J.R.C."/>
            <person name="da Silva M.D."/>
            <person name="Binneck E."/>
            <person name="de Melo N.F."/>
            <person name="da Silva R.H."/>
            <person name="de Melo A.L.T.M."/>
            <person name="Pandolfi V."/>
            <person name="Bustamante F.O."/>
            <person name="Brasileiro-Vidal A.C."/>
            <person name="Benko-Iseppon A.M."/>
        </authorList>
    </citation>
    <scope>NUCLEOTIDE SEQUENCE [LARGE SCALE GENOMIC DNA]</scope>
    <source>
        <tissue evidence="6">Leaves</tissue>
    </source>
</reference>
<dbReference type="Pfam" id="PF01582">
    <property type="entry name" value="TIR"/>
    <property type="match status" value="1"/>
</dbReference>
<dbReference type="InterPro" id="IPR058546">
    <property type="entry name" value="RPS4B/Roq1-like_LRR"/>
</dbReference>
<dbReference type="Gene3D" id="1.10.8.430">
    <property type="entry name" value="Helical domain of apoptotic protease-activating factors"/>
    <property type="match status" value="1"/>
</dbReference>
<dbReference type="InterPro" id="IPR032675">
    <property type="entry name" value="LRR_dom_sf"/>
</dbReference>
<dbReference type="PANTHER" id="PTHR11017">
    <property type="entry name" value="LEUCINE-RICH REPEAT-CONTAINING PROTEIN"/>
    <property type="match status" value="1"/>
</dbReference>
<dbReference type="PRINTS" id="PR00364">
    <property type="entry name" value="DISEASERSIST"/>
</dbReference>
<name>A0ABU6SA06_9FABA</name>
<dbReference type="Pfam" id="PF23282">
    <property type="entry name" value="WHD_ROQ1"/>
    <property type="match status" value="1"/>
</dbReference>
<protein>
    <recommendedName>
        <fullName evidence="5">TIR domain-containing protein</fullName>
    </recommendedName>
</protein>
<feature type="domain" description="TIR" evidence="5">
    <location>
        <begin position="4"/>
        <end position="175"/>
    </location>
</feature>
<dbReference type="Gene3D" id="3.40.50.10140">
    <property type="entry name" value="Toll/interleukin-1 receptor homology (TIR) domain"/>
    <property type="match status" value="1"/>
</dbReference>
<gene>
    <name evidence="6" type="ORF">PIB30_026855</name>
</gene>
<evidence type="ECO:0000256" key="1">
    <source>
        <dbReference type="ARBA" id="ARBA00022614"/>
    </source>
</evidence>
<proteinExistence type="predicted"/>
<keyword evidence="3" id="KW-0611">Plant defense</keyword>
<sequence length="1303" mass="149678">MAEWTYDVFLSFRGKDIRQRFIGHLYNALRRRGIHTFIDDVEIERGEDITRSLLTAVEESMIAIPVFSENYATSSFCLDELVNIMECAKTKGQIVLPVFYDVDPSDVRNLRGSFGEAMMKHEERMIVMMEDKERFKKWKMAFKQAACLSGFHFKLGTESECEFTEKIVKIVSKWVQHTCLYVSDQVIGLESHIRELNLLLEVESIDRVHMVGIHGIGGIGKTTLARAVYNSIADSFEGVCFLGNVRENSTTHGLVYLQQMLLSKLVGEGDVKFGDVSEGKKVIERRLNRKKVLLIVDDVDRLEQLKAVAGDSVWFGSGSRVIVTTRNKGLLKSHGIVRTYEVGKLNDKEALDLLRWNVFKTREVDPSYSYILNRTVAFASGLPLALEVIGANLFGKGKDEWESALDQYKRSPKREIQEILKVSFDGLEEEEKKIFLDIACFFNGYRSRYVEEILRAHHGFCPKNSIHVLIDKSLVKIEDDRVVLHDLIQDMGREIVRQESIEPQERSRIWNFEDAKRVLEQDIGSHKIEIIKLAFPKDDEKVNWDGMAFKKMNNLKTIIINKGDFSDIPKHLPNGLKKFMNLRVLNVSNCQFLEEIPDLSVAPHLEELSFCWCQNLTEVHESVGLLTKLRVLDAKCCGKLSSFPDLMLPALEKLRLSSCSSLENFPEILGKMESLTKLELEYTPIKEFPPSIRYITRLERLELWHSKIVLVPSSIFLMKELKCLRIRNCDGLQLHEQEKVEEQINSIVFSNHQQQFDFRNCNLSNEFLQSCVPWLVNVKELNLSSNSFTILPACIEGCTFLKVLILDYCGNLQEVRGIPPNIEKFSARKCTSLKSLDLMLLSCTKDCNFLNELILDGCDNLEEIRGIPPSIEVLHAPSYTLLYSSSRSMFSNQDLHEDVNDKESWLPMPGTNIQEWFNHSRHRSSISFWFRNKFPAISLFVINELKKTSFEPKLTINGHEMHLFSLFSLQEDHILILNLGPKQTEFKDEINNVISKDEWNHVELFSDHEMHGVGGTTYDGIMQIGLHVFKQFSNMEDIRFTAPFLLEEDHSLEGIEDNEPLMNQALLTQDDLDLEMEAFYASLDAETHDVLSSSFDNDPATTAAPPSKEAKEALKTVQDFITNNDASVLLREENYSLMKNSLHYLSNLSSKDGISGEVETLVSEASWLFNCCSVKYIESCREIESTTSELQRFDELKAGLEGNNNKHKELKQKLDWMEKRKKELEKEMNAIKAKLCDCESKKKIVVQETRDIFKEAKTLRAQRDEWREKVPQLQHQQSLAKTNHAKFTAEWSKLGEKFNIVLD</sequence>
<keyword evidence="4" id="KW-0175">Coiled coil</keyword>
<feature type="coiled-coil region" evidence="4">
    <location>
        <begin position="1193"/>
        <end position="1276"/>
    </location>
</feature>
<comment type="caution">
    <text evidence="6">The sequence shown here is derived from an EMBL/GenBank/DDBJ whole genome shotgun (WGS) entry which is preliminary data.</text>
</comment>
<evidence type="ECO:0000259" key="5">
    <source>
        <dbReference type="PROSITE" id="PS50104"/>
    </source>
</evidence>
<dbReference type="SMART" id="SM00255">
    <property type="entry name" value="TIR"/>
    <property type="match status" value="1"/>
</dbReference>
<evidence type="ECO:0000256" key="2">
    <source>
        <dbReference type="ARBA" id="ARBA00022737"/>
    </source>
</evidence>
<dbReference type="EMBL" id="JASCZI010060517">
    <property type="protein sequence ID" value="MED6133270.1"/>
    <property type="molecule type" value="Genomic_DNA"/>
</dbReference>
<dbReference type="InterPro" id="IPR002182">
    <property type="entry name" value="NB-ARC"/>
</dbReference>
<dbReference type="Gene3D" id="3.80.10.10">
    <property type="entry name" value="Ribonuclease Inhibitor"/>
    <property type="match status" value="2"/>
</dbReference>
<dbReference type="PROSITE" id="PS50104">
    <property type="entry name" value="TIR"/>
    <property type="match status" value="1"/>
</dbReference>